<evidence type="ECO:0000256" key="3">
    <source>
        <dbReference type="ARBA" id="ARBA00023204"/>
    </source>
</evidence>
<evidence type="ECO:0000313" key="7">
    <source>
        <dbReference type="Proteomes" id="UP000467840"/>
    </source>
</evidence>
<protein>
    <submittedName>
        <fullName evidence="6">Uncharacterized protein</fullName>
    </submittedName>
</protein>
<dbReference type="AlphaFoldDB" id="A0A6A6LJ92"/>
<dbReference type="CDD" id="cd20404">
    <property type="entry name" value="Tudor_Agenet_AtEML-like"/>
    <property type="match status" value="1"/>
</dbReference>
<keyword evidence="7" id="KW-1185">Reference proteome</keyword>
<accession>A0A6A6LJ92</accession>
<comment type="subcellular location">
    <subcellularLocation>
        <location evidence="1">Nucleus</location>
    </subcellularLocation>
</comment>
<feature type="region of interest" description="Disordered" evidence="5">
    <location>
        <begin position="179"/>
        <end position="237"/>
    </location>
</feature>
<keyword evidence="2" id="KW-0227">DNA damage</keyword>
<dbReference type="PANTHER" id="PTHR12663:SF69">
    <property type="entry name" value="SISTER CHROMATID COHESION PROTEIN PDS5 HOMOLOG E"/>
    <property type="match status" value="1"/>
</dbReference>
<dbReference type="Proteomes" id="UP000467840">
    <property type="component" value="Chromosome 4"/>
</dbReference>
<dbReference type="InterPro" id="IPR039776">
    <property type="entry name" value="Pds5"/>
</dbReference>
<dbReference type="GO" id="GO:0006281">
    <property type="term" value="P:DNA repair"/>
    <property type="evidence" value="ECO:0007669"/>
    <property type="project" value="UniProtKB-KW"/>
</dbReference>
<organism evidence="6 7">
    <name type="scientific">Hevea brasiliensis</name>
    <name type="common">Para rubber tree</name>
    <name type="synonym">Siphonia brasiliensis</name>
    <dbReference type="NCBI Taxonomy" id="3981"/>
    <lineage>
        <taxon>Eukaryota</taxon>
        <taxon>Viridiplantae</taxon>
        <taxon>Streptophyta</taxon>
        <taxon>Embryophyta</taxon>
        <taxon>Tracheophyta</taxon>
        <taxon>Spermatophyta</taxon>
        <taxon>Magnoliopsida</taxon>
        <taxon>eudicotyledons</taxon>
        <taxon>Gunneridae</taxon>
        <taxon>Pentapetalae</taxon>
        <taxon>rosids</taxon>
        <taxon>fabids</taxon>
        <taxon>Malpighiales</taxon>
        <taxon>Euphorbiaceae</taxon>
        <taxon>Crotonoideae</taxon>
        <taxon>Micrandreae</taxon>
        <taxon>Hevea</taxon>
    </lineage>
</organism>
<sequence>MRKLDSSVNMRKTTATVDKDRGKEFQKRQLTSPKNIRKRSSLSGISDVNIAEASGVKKTKSSRDGSYEEEISKTNLKRKRTPRKEVEYKSIFGLLVFNHPLLEDLLKFHTMFYEGVLDSYDPIKKKHKVLYADGDEEILNLRRERWELIGGAILPDEEPKTDIPNANLIDKSRATSISKRKARKSAGAVTQDEPIVADKAMDDTSRPNSGAEGDGKGSTGKLKIGVRGLESTASRKL</sequence>
<feature type="compositionally biased region" description="Polar residues" evidence="5">
    <location>
        <begin position="1"/>
        <end position="16"/>
    </location>
</feature>
<keyword evidence="4" id="KW-0539">Nucleus</keyword>
<keyword evidence="3" id="KW-0234">DNA repair</keyword>
<feature type="region of interest" description="Disordered" evidence="5">
    <location>
        <begin position="1"/>
        <end position="43"/>
    </location>
</feature>
<dbReference type="EMBL" id="JAAGAX010000010">
    <property type="protein sequence ID" value="KAF2301521.1"/>
    <property type="molecule type" value="Genomic_DNA"/>
</dbReference>
<dbReference type="GO" id="GO:0005634">
    <property type="term" value="C:nucleus"/>
    <property type="evidence" value="ECO:0007669"/>
    <property type="project" value="UniProtKB-SubCell"/>
</dbReference>
<feature type="compositionally biased region" description="Basic and acidic residues" evidence="5">
    <location>
        <begin position="17"/>
        <end position="27"/>
    </location>
</feature>
<dbReference type="PANTHER" id="PTHR12663">
    <property type="entry name" value="ANDROGEN INDUCED INHIBITOR OF PROLIFERATION AS3 / PDS5-RELATED"/>
    <property type="match status" value="1"/>
</dbReference>
<reference evidence="6 7" key="1">
    <citation type="journal article" date="2020" name="Mol. Plant">
        <title>The Chromosome-Based Rubber Tree Genome Provides New Insights into Spurge Genome Evolution and Rubber Biosynthesis.</title>
        <authorList>
            <person name="Liu J."/>
            <person name="Shi C."/>
            <person name="Shi C.C."/>
            <person name="Li W."/>
            <person name="Zhang Q.J."/>
            <person name="Zhang Y."/>
            <person name="Li K."/>
            <person name="Lu H.F."/>
            <person name="Shi C."/>
            <person name="Zhu S.T."/>
            <person name="Xiao Z.Y."/>
            <person name="Nan H."/>
            <person name="Yue Y."/>
            <person name="Zhu X.G."/>
            <person name="Wu Y."/>
            <person name="Hong X.N."/>
            <person name="Fan G.Y."/>
            <person name="Tong Y."/>
            <person name="Zhang D."/>
            <person name="Mao C.L."/>
            <person name="Liu Y.L."/>
            <person name="Hao S.J."/>
            <person name="Liu W.Q."/>
            <person name="Lv M.Q."/>
            <person name="Zhang H.B."/>
            <person name="Liu Y."/>
            <person name="Hu-Tang G.R."/>
            <person name="Wang J.P."/>
            <person name="Wang J.H."/>
            <person name="Sun Y.H."/>
            <person name="Ni S.B."/>
            <person name="Chen W.B."/>
            <person name="Zhang X.C."/>
            <person name="Jiao Y.N."/>
            <person name="Eichler E.E."/>
            <person name="Li G.H."/>
            <person name="Liu X."/>
            <person name="Gao L.Z."/>
        </authorList>
    </citation>
    <scope>NUCLEOTIDE SEQUENCE [LARGE SCALE GENOMIC DNA]</scope>
    <source>
        <strain evidence="7">cv. GT1</strain>
        <tissue evidence="6">Leaf</tissue>
    </source>
</reference>
<evidence type="ECO:0000256" key="1">
    <source>
        <dbReference type="ARBA" id="ARBA00004123"/>
    </source>
</evidence>
<evidence type="ECO:0000256" key="4">
    <source>
        <dbReference type="ARBA" id="ARBA00023242"/>
    </source>
</evidence>
<dbReference type="GO" id="GO:0000785">
    <property type="term" value="C:chromatin"/>
    <property type="evidence" value="ECO:0007669"/>
    <property type="project" value="TreeGrafter"/>
</dbReference>
<proteinExistence type="predicted"/>
<gene>
    <name evidence="6" type="ORF">GH714_025424</name>
</gene>
<dbReference type="GO" id="GO:0007064">
    <property type="term" value="P:mitotic sister chromatid cohesion"/>
    <property type="evidence" value="ECO:0007669"/>
    <property type="project" value="InterPro"/>
</dbReference>
<evidence type="ECO:0000256" key="5">
    <source>
        <dbReference type="SAM" id="MobiDB-lite"/>
    </source>
</evidence>
<comment type="caution">
    <text evidence="6">The sequence shown here is derived from an EMBL/GenBank/DDBJ whole genome shotgun (WGS) entry which is preliminary data.</text>
</comment>
<evidence type="ECO:0000313" key="6">
    <source>
        <dbReference type="EMBL" id="KAF2301521.1"/>
    </source>
</evidence>
<name>A0A6A6LJ92_HEVBR</name>
<evidence type="ECO:0000256" key="2">
    <source>
        <dbReference type="ARBA" id="ARBA00022763"/>
    </source>
</evidence>